<organism evidence="3 4">
    <name type="scientific">Novispirillum itersonii</name>
    <name type="common">Aquaspirillum itersonii</name>
    <dbReference type="NCBI Taxonomy" id="189"/>
    <lineage>
        <taxon>Bacteria</taxon>
        <taxon>Pseudomonadati</taxon>
        <taxon>Pseudomonadota</taxon>
        <taxon>Alphaproteobacteria</taxon>
        <taxon>Rhodospirillales</taxon>
        <taxon>Novispirillaceae</taxon>
        <taxon>Novispirillum</taxon>
    </lineage>
</organism>
<comment type="caution">
    <text evidence="3">The sequence shown here is derived from an EMBL/GenBank/DDBJ whole genome shotgun (WGS) entry which is preliminary data.</text>
</comment>
<accession>A0A7W9ZG83</accession>
<evidence type="ECO:0000313" key="4">
    <source>
        <dbReference type="Proteomes" id="UP000544872"/>
    </source>
</evidence>
<proteinExistence type="predicted"/>
<dbReference type="Proteomes" id="UP000544872">
    <property type="component" value="Unassembled WGS sequence"/>
</dbReference>
<dbReference type="Pfam" id="PF05036">
    <property type="entry name" value="SPOR"/>
    <property type="match status" value="1"/>
</dbReference>
<name>A0A7W9ZG83_NOVIT</name>
<feature type="compositionally biased region" description="Pro residues" evidence="1">
    <location>
        <begin position="495"/>
        <end position="508"/>
    </location>
</feature>
<keyword evidence="4" id="KW-1185">Reference proteome</keyword>
<feature type="domain" description="SPOR" evidence="2">
    <location>
        <begin position="557"/>
        <end position="642"/>
    </location>
</feature>
<evidence type="ECO:0000313" key="3">
    <source>
        <dbReference type="EMBL" id="MBB6210042.1"/>
    </source>
</evidence>
<dbReference type="PROSITE" id="PS51724">
    <property type="entry name" value="SPOR"/>
    <property type="match status" value="1"/>
</dbReference>
<feature type="compositionally biased region" description="Low complexity" evidence="1">
    <location>
        <begin position="526"/>
        <end position="536"/>
    </location>
</feature>
<feature type="compositionally biased region" description="Low complexity" evidence="1">
    <location>
        <begin position="459"/>
        <end position="472"/>
    </location>
</feature>
<feature type="compositionally biased region" description="Basic and acidic residues" evidence="1">
    <location>
        <begin position="296"/>
        <end position="310"/>
    </location>
</feature>
<protein>
    <recommendedName>
        <fullName evidence="2">SPOR domain-containing protein</fullName>
    </recommendedName>
</protein>
<gene>
    <name evidence="3" type="ORF">FHS48_001452</name>
</gene>
<feature type="compositionally biased region" description="Basic and acidic residues" evidence="1">
    <location>
        <begin position="178"/>
        <end position="195"/>
    </location>
</feature>
<dbReference type="InterPro" id="IPR007730">
    <property type="entry name" value="SPOR-like_dom"/>
</dbReference>
<feature type="region of interest" description="Disordered" evidence="1">
    <location>
        <begin position="417"/>
        <end position="482"/>
    </location>
</feature>
<dbReference type="Gene3D" id="3.30.70.1070">
    <property type="entry name" value="Sporulation related repeat"/>
    <property type="match status" value="1"/>
</dbReference>
<dbReference type="GO" id="GO:0042834">
    <property type="term" value="F:peptidoglycan binding"/>
    <property type="evidence" value="ECO:0007669"/>
    <property type="project" value="InterPro"/>
</dbReference>
<dbReference type="InterPro" id="IPR036680">
    <property type="entry name" value="SPOR-like_sf"/>
</dbReference>
<dbReference type="AlphaFoldDB" id="A0A7W9ZG83"/>
<feature type="region of interest" description="Disordered" evidence="1">
    <location>
        <begin position="1"/>
        <end position="338"/>
    </location>
</feature>
<sequence>MREPREPRLTRPTPQQGAGREAAFGRPARPARQEPDLFDLFPGRNDPQGWDGDAYPPQTPAYPDPSVAQTPAGHDPYAVPPASRNAAFSPAEDYPDPFGRSPQQMAPQPQPQIQPNRPQRAPATAAYSVGPVSAVDPRDPFHPAPLSTDPAATGWHDPEWDEPAATPFSSRPALDPSADMRREPVMVPQEPRRAVPAEPPFRAQLPQDPYGEVRYDSGYEEPDDSAWGGRPVTPAARPAPEPDRYAVEDEDAFFPAGPRRGASQGVSEPPMAPQLRDPSFNEPPVGGEGPPRRPPPRREPSAAPAAEERSGPLSGLRLKNIDPRKPRMASPFPITDLPGTPQQRSKLMLWMAVAAGVLAAGGAGWFLMHSRAGADGQLGAPTIMADPSPYKVRPADPGGMQVANQDKMVYERISPDEAQQPGIEKLLPEPTVPRAPEVSEPQRPAQAVIPAGPHAMETAAAPAPSAAPAPAASAPPAPGGAVSVGQVAAPPMVASPPAPVPTTPPPSFSSPQPAVAEVPRGPAVLGPPVTGPSGTATATVGVAPQAAAPVTPPPARTAATGSFSVQLAALRDEVSVRKQWDSLKTKYPDLLGPYSMGIEKADLGEKGVFYRLRATGLPTEESARVLCTELAKQKVGCLFVGK</sequence>
<evidence type="ECO:0000256" key="1">
    <source>
        <dbReference type="SAM" id="MobiDB-lite"/>
    </source>
</evidence>
<reference evidence="3 4" key="1">
    <citation type="submission" date="2020-08" db="EMBL/GenBank/DDBJ databases">
        <title>Genomic Encyclopedia of Type Strains, Phase IV (KMG-IV): sequencing the most valuable type-strain genomes for metagenomic binning, comparative biology and taxonomic classification.</title>
        <authorList>
            <person name="Goeker M."/>
        </authorList>
    </citation>
    <scope>NUCLEOTIDE SEQUENCE [LARGE SCALE GENOMIC DNA]</scope>
    <source>
        <strain evidence="3 4">DSM 11590</strain>
    </source>
</reference>
<evidence type="ECO:0000259" key="2">
    <source>
        <dbReference type="PROSITE" id="PS51724"/>
    </source>
</evidence>
<dbReference type="RefSeq" id="WP_184262833.1">
    <property type="nucleotide sequence ID" value="NZ_JACIIX010000004.1"/>
</dbReference>
<feature type="region of interest" description="Disordered" evidence="1">
    <location>
        <begin position="495"/>
        <end position="536"/>
    </location>
</feature>
<feature type="compositionally biased region" description="Low complexity" evidence="1">
    <location>
        <begin position="100"/>
        <end position="123"/>
    </location>
</feature>
<dbReference type="EMBL" id="JACIIX010000004">
    <property type="protein sequence ID" value="MBB6210042.1"/>
    <property type="molecule type" value="Genomic_DNA"/>
</dbReference>